<protein>
    <recommendedName>
        <fullName evidence="1">Restriction endonuclease type IV Mrr domain-containing protein</fullName>
    </recommendedName>
</protein>
<organism evidence="2 3">
    <name type="scientific">Selenomonas dianae</name>
    <dbReference type="NCBI Taxonomy" id="135079"/>
    <lineage>
        <taxon>Bacteria</taxon>
        <taxon>Bacillati</taxon>
        <taxon>Bacillota</taxon>
        <taxon>Negativicutes</taxon>
        <taxon>Selenomonadales</taxon>
        <taxon>Selenomonadaceae</taxon>
        <taxon>Selenomonas</taxon>
    </lineage>
</organism>
<dbReference type="EMBL" id="BAAACR010000012">
    <property type="protein sequence ID" value="GAA0213093.1"/>
    <property type="molecule type" value="Genomic_DNA"/>
</dbReference>
<evidence type="ECO:0000313" key="3">
    <source>
        <dbReference type="Proteomes" id="UP001500399"/>
    </source>
</evidence>
<evidence type="ECO:0000313" key="2">
    <source>
        <dbReference type="EMBL" id="GAA0213093.1"/>
    </source>
</evidence>
<comment type="caution">
    <text evidence="2">The sequence shown here is derived from an EMBL/GenBank/DDBJ whole genome shotgun (WGS) entry which is preliminary data.</text>
</comment>
<dbReference type="Proteomes" id="UP001500399">
    <property type="component" value="Unassembled WGS sequence"/>
</dbReference>
<dbReference type="RefSeq" id="WP_304987482.1">
    <property type="nucleotide sequence ID" value="NZ_BAAACR010000012.1"/>
</dbReference>
<dbReference type="Gene3D" id="3.40.1350.10">
    <property type="match status" value="1"/>
</dbReference>
<dbReference type="InterPro" id="IPR011335">
    <property type="entry name" value="Restrct_endonuc-II-like"/>
</dbReference>
<gene>
    <name evidence="2" type="ORF">GCM10008919_15390</name>
</gene>
<dbReference type="Pfam" id="PF04471">
    <property type="entry name" value="Mrr_cat"/>
    <property type="match status" value="1"/>
</dbReference>
<name>A0ABN0T5J3_9FIRM</name>
<dbReference type="InterPro" id="IPR007560">
    <property type="entry name" value="Restrct_endonuc_IV_Mrr"/>
</dbReference>
<dbReference type="SUPFAM" id="SSF52980">
    <property type="entry name" value="Restriction endonuclease-like"/>
    <property type="match status" value="1"/>
</dbReference>
<feature type="domain" description="Restriction endonuclease type IV Mrr" evidence="1">
    <location>
        <begin position="208"/>
        <end position="297"/>
    </location>
</feature>
<keyword evidence="3" id="KW-1185">Reference proteome</keyword>
<accession>A0ABN0T5J3</accession>
<proteinExistence type="predicted"/>
<reference evidence="2 3" key="1">
    <citation type="journal article" date="2019" name="Int. J. Syst. Evol. Microbiol.">
        <title>The Global Catalogue of Microorganisms (GCM) 10K type strain sequencing project: providing services to taxonomists for standard genome sequencing and annotation.</title>
        <authorList>
            <consortium name="The Broad Institute Genomics Platform"/>
            <consortium name="The Broad Institute Genome Sequencing Center for Infectious Disease"/>
            <person name="Wu L."/>
            <person name="Ma J."/>
        </authorList>
    </citation>
    <scope>NUCLEOTIDE SEQUENCE [LARGE SCALE GENOMIC DNA]</scope>
    <source>
        <strain evidence="2 3">JCM 8542</strain>
    </source>
</reference>
<dbReference type="InterPro" id="IPR011856">
    <property type="entry name" value="tRNA_endonuc-like_dom_sf"/>
</dbReference>
<sequence length="406" mass="47053">MAEIFFILCVVLFIILVQVVRHYRKATRYITDADDYMNRTKMAANIYYSDKVTAAEAKEKTVAEKESFVNDFLSAKIDEFPVVATVIADYETARNAYIADILELKKRPSFKGADEVRAIRAEKNALIRENKAYKWELEYIKSLLPWLSDLEDDPIEPTNSYKNPNYKDSDVAGYWLTPEEYHLLSPTERNQLALDRYKKRHKTNAEIGREYERYIGYLYEEKGYSVTYYGIERGLEDFGRDLICKKGGRTLVIQCKCWSNKKKKIIHEKHINQLYGTTIAYKISLALGIDADKIDDAPIEYIDHLDIDFNSYNVQPIFFSTVPYSTSAVLFADLLKIKLVTKPLGDYPMIKCNISSRTGERIYHLPFDQQYDKCVITPSEGEFYASTVQEAEKAGFRRAIRWLGNN</sequence>
<evidence type="ECO:0000259" key="1">
    <source>
        <dbReference type="Pfam" id="PF04471"/>
    </source>
</evidence>